<dbReference type="AlphaFoldDB" id="A0A9Q0PPW5"/>
<reference evidence="1" key="2">
    <citation type="journal article" date="2023" name="Int. J. Mol. Sci.">
        <title>De Novo Assembly and Annotation of 11 Diverse Shrub Willow (Salix) Genomes Reveals Novel Gene Organization in Sex-Linked Regions.</title>
        <authorList>
            <person name="Hyden B."/>
            <person name="Feng K."/>
            <person name="Yates T.B."/>
            <person name="Jawdy S."/>
            <person name="Cereghino C."/>
            <person name="Smart L.B."/>
            <person name="Muchero W."/>
        </authorList>
    </citation>
    <scope>NUCLEOTIDE SEQUENCE</scope>
    <source>
        <tissue evidence="1">Shoot tip</tissue>
    </source>
</reference>
<evidence type="ECO:0000313" key="1">
    <source>
        <dbReference type="EMBL" id="KAJ6691799.1"/>
    </source>
</evidence>
<comment type="caution">
    <text evidence="1">The sequence shown here is derived from an EMBL/GenBank/DDBJ whole genome shotgun (WGS) entry which is preliminary data.</text>
</comment>
<keyword evidence="2" id="KW-1185">Reference proteome</keyword>
<proteinExistence type="predicted"/>
<evidence type="ECO:0000313" key="2">
    <source>
        <dbReference type="Proteomes" id="UP001151532"/>
    </source>
</evidence>
<organism evidence="1 2">
    <name type="scientific">Salix purpurea</name>
    <name type="common">Purple osier willow</name>
    <dbReference type="NCBI Taxonomy" id="77065"/>
    <lineage>
        <taxon>Eukaryota</taxon>
        <taxon>Viridiplantae</taxon>
        <taxon>Streptophyta</taxon>
        <taxon>Embryophyta</taxon>
        <taxon>Tracheophyta</taxon>
        <taxon>Spermatophyta</taxon>
        <taxon>Magnoliopsida</taxon>
        <taxon>eudicotyledons</taxon>
        <taxon>Gunneridae</taxon>
        <taxon>Pentapetalae</taxon>
        <taxon>rosids</taxon>
        <taxon>fabids</taxon>
        <taxon>Malpighiales</taxon>
        <taxon>Salicaceae</taxon>
        <taxon>Saliceae</taxon>
        <taxon>Salix</taxon>
    </lineage>
</organism>
<dbReference type="EMBL" id="JAPFFK010000018">
    <property type="protein sequence ID" value="KAJ6691799.1"/>
    <property type="molecule type" value="Genomic_DNA"/>
</dbReference>
<accession>A0A9Q0PPW5</accession>
<dbReference type="Proteomes" id="UP001151532">
    <property type="component" value="Chromosome 9"/>
</dbReference>
<gene>
    <name evidence="1" type="ORF">OIU79_013727</name>
</gene>
<reference evidence="1" key="1">
    <citation type="submission" date="2022-11" db="EMBL/GenBank/DDBJ databases">
        <authorList>
            <person name="Hyden B.L."/>
            <person name="Feng K."/>
            <person name="Yates T."/>
            <person name="Jawdy S."/>
            <person name="Smart L.B."/>
            <person name="Muchero W."/>
        </authorList>
    </citation>
    <scope>NUCLEOTIDE SEQUENCE</scope>
    <source>
        <tissue evidence="1">Shoot tip</tissue>
    </source>
</reference>
<protein>
    <submittedName>
        <fullName evidence="1">Uncharacterized protein</fullName>
    </submittedName>
</protein>
<name>A0A9Q0PPW5_SALPP</name>
<sequence>MKITAPIPSPVARLQNRHSTVGKIITTQVALEPKVLFGNNKRAGIYLRPPMLVKNSSGCPPSGGRERKKIPIGERKRRRFFQGWTVQVGSISQGGEYEVEREEGAALGLGLLIKAGAPRQPVGDSFDL</sequence>